<dbReference type="Pfam" id="PF00067">
    <property type="entry name" value="p450"/>
    <property type="match status" value="1"/>
</dbReference>
<evidence type="ECO:0000256" key="2">
    <source>
        <dbReference type="ARBA" id="ARBA00022617"/>
    </source>
</evidence>
<sequence length="469" mass="52174">MRIATATALTASGLAVGRLWAGYRRQHDAPTGYHAPPLYLEGLDSVPLVGYVSRILDFVVRPVAMIDRALRRHGEVVSIRVPGRYDFIFLNSAKAYSTVLSLPAEHGSAGPILGLVPTVGLWFPRRSHDHDTLESLVLAGKKILAGLLTPDRAAQVTAMIGPVLDTHQQEWPVVADLSERLVPAVYEIAGRFFAGDAFWDRFGEELVPLLRTIADGIDVPRATVATTPLHRMLPEYRANGELVRVIDRCIREMPDSPLVETIREAGTDERDVRWMLMYILWNAVTYPGSYTLWTLVDILSDPRVHHSVHNSPDRGEYLGWCLWETIRLNPVSTLARWLKKPLTYTASDGTHYYLAADNVVGVFPAMLNKDPDRWPEPELYRPERFGDSPSPRTSLFGTGPFGCIAGEFSRLLISGVCDHLLTQNSLELVGPVPERRCRVHLTYPSGPVFVRVTAAQNDHIVGTGPACHR</sequence>
<proteinExistence type="inferred from homology"/>
<keyword evidence="3" id="KW-0479">Metal-binding</keyword>
<dbReference type="InterPro" id="IPR001128">
    <property type="entry name" value="Cyt_P450"/>
</dbReference>
<organism evidence="5 6">
    <name type="scientific">Nocardia speluncae</name>
    <dbReference type="NCBI Taxonomy" id="419477"/>
    <lineage>
        <taxon>Bacteria</taxon>
        <taxon>Bacillati</taxon>
        <taxon>Actinomycetota</taxon>
        <taxon>Actinomycetes</taxon>
        <taxon>Mycobacteriales</taxon>
        <taxon>Nocardiaceae</taxon>
        <taxon>Nocardia</taxon>
    </lineage>
</organism>
<accession>A0A846XAW2</accession>
<dbReference type="RefSeq" id="WP_157112572.1">
    <property type="nucleotide sequence ID" value="NZ_JAAXOO010000001.1"/>
</dbReference>
<evidence type="ECO:0000256" key="3">
    <source>
        <dbReference type="ARBA" id="ARBA00022723"/>
    </source>
</evidence>
<dbReference type="GO" id="GO:0005506">
    <property type="term" value="F:iron ion binding"/>
    <property type="evidence" value="ECO:0007669"/>
    <property type="project" value="InterPro"/>
</dbReference>
<dbReference type="PANTHER" id="PTHR24304:SF2">
    <property type="entry name" value="24-HYDROXYCHOLESTEROL 7-ALPHA-HYDROXYLASE"/>
    <property type="match status" value="1"/>
</dbReference>
<dbReference type="GO" id="GO:0004497">
    <property type="term" value="F:monooxygenase activity"/>
    <property type="evidence" value="ECO:0007669"/>
    <property type="project" value="InterPro"/>
</dbReference>
<reference evidence="5 6" key="1">
    <citation type="submission" date="2020-04" db="EMBL/GenBank/DDBJ databases">
        <title>MicrobeNet Type strains.</title>
        <authorList>
            <person name="Nicholson A.C."/>
        </authorList>
    </citation>
    <scope>NUCLEOTIDE SEQUENCE [LARGE SCALE GENOMIC DNA]</scope>
    <source>
        <strain evidence="5 6">DSM 45078</strain>
    </source>
</reference>
<keyword evidence="2" id="KW-0349">Heme</keyword>
<name>A0A846XAW2_9NOCA</name>
<dbReference type="GO" id="GO:0020037">
    <property type="term" value="F:heme binding"/>
    <property type="evidence" value="ECO:0007669"/>
    <property type="project" value="InterPro"/>
</dbReference>
<dbReference type="PANTHER" id="PTHR24304">
    <property type="entry name" value="CYTOCHROME P450 FAMILY 7"/>
    <property type="match status" value="1"/>
</dbReference>
<dbReference type="Gene3D" id="1.10.630.10">
    <property type="entry name" value="Cytochrome P450"/>
    <property type="match status" value="1"/>
</dbReference>
<keyword evidence="6" id="KW-1185">Reference proteome</keyword>
<dbReference type="InterPro" id="IPR050529">
    <property type="entry name" value="CYP450_sterol_14alpha_dmase"/>
</dbReference>
<dbReference type="SUPFAM" id="SSF48264">
    <property type="entry name" value="Cytochrome P450"/>
    <property type="match status" value="1"/>
</dbReference>
<protein>
    <submittedName>
        <fullName evidence="5">Cytochrome P450</fullName>
    </submittedName>
</protein>
<dbReference type="GO" id="GO:0016705">
    <property type="term" value="F:oxidoreductase activity, acting on paired donors, with incorporation or reduction of molecular oxygen"/>
    <property type="evidence" value="ECO:0007669"/>
    <property type="project" value="InterPro"/>
</dbReference>
<keyword evidence="4" id="KW-0408">Iron</keyword>
<dbReference type="Proteomes" id="UP000565715">
    <property type="component" value="Unassembled WGS sequence"/>
</dbReference>
<comment type="similarity">
    <text evidence="1">Belongs to the cytochrome P450 family.</text>
</comment>
<evidence type="ECO:0000313" key="5">
    <source>
        <dbReference type="EMBL" id="NKY31786.1"/>
    </source>
</evidence>
<gene>
    <name evidence="5" type="ORF">HGA13_01670</name>
</gene>
<evidence type="ECO:0000256" key="1">
    <source>
        <dbReference type="ARBA" id="ARBA00010617"/>
    </source>
</evidence>
<dbReference type="AlphaFoldDB" id="A0A846XAW2"/>
<evidence type="ECO:0000313" key="6">
    <source>
        <dbReference type="Proteomes" id="UP000565715"/>
    </source>
</evidence>
<dbReference type="PRINTS" id="PR00465">
    <property type="entry name" value="EP450IV"/>
</dbReference>
<dbReference type="EMBL" id="JAAXOO010000001">
    <property type="protein sequence ID" value="NKY31786.1"/>
    <property type="molecule type" value="Genomic_DNA"/>
</dbReference>
<evidence type="ECO:0000256" key="4">
    <source>
        <dbReference type="ARBA" id="ARBA00023004"/>
    </source>
</evidence>
<dbReference type="InterPro" id="IPR002403">
    <property type="entry name" value="Cyt_P450_E_grp-IV"/>
</dbReference>
<comment type="caution">
    <text evidence="5">The sequence shown here is derived from an EMBL/GenBank/DDBJ whole genome shotgun (WGS) entry which is preliminary data.</text>
</comment>
<dbReference type="InterPro" id="IPR036396">
    <property type="entry name" value="Cyt_P450_sf"/>
</dbReference>